<dbReference type="Proteomes" id="UP001589748">
    <property type="component" value="Unassembled WGS sequence"/>
</dbReference>
<proteinExistence type="predicted"/>
<dbReference type="RefSeq" id="WP_380139683.1">
    <property type="nucleotide sequence ID" value="NZ_JBHLUI010000012.1"/>
</dbReference>
<feature type="transmembrane region" description="Helical" evidence="7">
    <location>
        <begin position="175"/>
        <end position="205"/>
    </location>
</feature>
<feature type="region of interest" description="Disordered" evidence="6">
    <location>
        <begin position="1"/>
        <end position="27"/>
    </location>
</feature>
<feature type="transmembrane region" description="Helical" evidence="7">
    <location>
        <begin position="294"/>
        <end position="313"/>
    </location>
</feature>
<keyword evidence="5 7" id="KW-0472">Membrane</keyword>
<dbReference type="CDD" id="cd06579">
    <property type="entry name" value="TM_PBP1_transp_AraH_like"/>
    <property type="match status" value="1"/>
</dbReference>
<feature type="transmembrane region" description="Helical" evidence="7">
    <location>
        <begin position="116"/>
        <end position="138"/>
    </location>
</feature>
<organism evidence="8 9">
    <name type="scientific">Kineococcus gynurae</name>
    <dbReference type="NCBI Taxonomy" id="452979"/>
    <lineage>
        <taxon>Bacteria</taxon>
        <taxon>Bacillati</taxon>
        <taxon>Actinomycetota</taxon>
        <taxon>Actinomycetes</taxon>
        <taxon>Kineosporiales</taxon>
        <taxon>Kineosporiaceae</taxon>
        <taxon>Kineococcus</taxon>
    </lineage>
</organism>
<dbReference type="InterPro" id="IPR001851">
    <property type="entry name" value="ABC_transp_permease"/>
</dbReference>
<keyword evidence="3 7" id="KW-0812">Transmembrane</keyword>
<keyword evidence="4 7" id="KW-1133">Transmembrane helix</keyword>
<feature type="transmembrane region" description="Helical" evidence="7">
    <location>
        <begin position="269"/>
        <end position="287"/>
    </location>
</feature>
<comment type="subcellular location">
    <subcellularLocation>
        <location evidence="1">Cell membrane</location>
        <topology evidence="1">Multi-pass membrane protein</topology>
    </subcellularLocation>
</comment>
<name>A0ABV5LPA5_9ACTN</name>
<protein>
    <submittedName>
        <fullName evidence="8">ABC transporter permease</fullName>
    </submittedName>
</protein>
<evidence type="ECO:0000256" key="7">
    <source>
        <dbReference type="SAM" id="Phobius"/>
    </source>
</evidence>
<sequence length="343" mass="34053">MAPDLNVGPAPRTTARETGGRTDRATRPPAARVGALWHTAGPFAVFAVLLLVTGILNPGFLSGGLVILAIQATAILLVALGQAAVLHVGSIDLSNAATAILSAMILATALGTTGPAAVVVCLVVATVVGVVNGVLVAYAQVPSFALTLGTLGILQAASLVLSGSTTVYVTANGELVSWLFVVTFAGLPAGFWVAALLAVLGWFVLQRTGLGQGLTAVGRNETGALFSGLRARRLKVVAFAASGFLAGVAGIAIIAQAGAASSFGLGSDLLLPGIAAAIVGGTAITGGHTNPINVIFGSLTIALIPITATALGVTPQARSLVYGIVVVAAVALTTRRVRGASVF</sequence>
<accession>A0ABV5LPA5</accession>
<evidence type="ECO:0000256" key="3">
    <source>
        <dbReference type="ARBA" id="ARBA00022692"/>
    </source>
</evidence>
<evidence type="ECO:0000256" key="1">
    <source>
        <dbReference type="ARBA" id="ARBA00004651"/>
    </source>
</evidence>
<feature type="transmembrane region" description="Helical" evidence="7">
    <location>
        <begin position="35"/>
        <end position="56"/>
    </location>
</feature>
<evidence type="ECO:0000313" key="8">
    <source>
        <dbReference type="EMBL" id="MFB9375925.1"/>
    </source>
</evidence>
<feature type="transmembrane region" description="Helical" evidence="7">
    <location>
        <begin position="236"/>
        <end position="257"/>
    </location>
</feature>
<dbReference type="EMBL" id="JBHMDM010000001">
    <property type="protein sequence ID" value="MFB9375925.1"/>
    <property type="molecule type" value="Genomic_DNA"/>
</dbReference>
<dbReference type="Pfam" id="PF02653">
    <property type="entry name" value="BPD_transp_2"/>
    <property type="match status" value="1"/>
</dbReference>
<evidence type="ECO:0000313" key="9">
    <source>
        <dbReference type="Proteomes" id="UP001589748"/>
    </source>
</evidence>
<evidence type="ECO:0000256" key="4">
    <source>
        <dbReference type="ARBA" id="ARBA00022989"/>
    </source>
</evidence>
<feature type="transmembrane region" description="Helical" evidence="7">
    <location>
        <begin position="319"/>
        <end position="337"/>
    </location>
</feature>
<feature type="compositionally biased region" description="Basic and acidic residues" evidence="6">
    <location>
        <begin position="14"/>
        <end position="26"/>
    </location>
</feature>
<feature type="transmembrane region" description="Helical" evidence="7">
    <location>
        <begin position="93"/>
        <end position="110"/>
    </location>
</feature>
<keyword evidence="9" id="KW-1185">Reference proteome</keyword>
<reference evidence="8 9" key="1">
    <citation type="submission" date="2024-09" db="EMBL/GenBank/DDBJ databases">
        <authorList>
            <person name="Sun Q."/>
            <person name="Mori K."/>
        </authorList>
    </citation>
    <scope>NUCLEOTIDE SEQUENCE [LARGE SCALE GENOMIC DNA]</scope>
    <source>
        <strain evidence="8 9">TISTR 1856</strain>
    </source>
</reference>
<keyword evidence="2" id="KW-1003">Cell membrane</keyword>
<evidence type="ECO:0000256" key="5">
    <source>
        <dbReference type="ARBA" id="ARBA00023136"/>
    </source>
</evidence>
<dbReference type="PANTHER" id="PTHR32196">
    <property type="entry name" value="ABC TRANSPORTER PERMEASE PROTEIN YPHD-RELATED-RELATED"/>
    <property type="match status" value="1"/>
</dbReference>
<comment type="caution">
    <text evidence="8">The sequence shown here is derived from an EMBL/GenBank/DDBJ whole genome shotgun (WGS) entry which is preliminary data.</text>
</comment>
<evidence type="ECO:0000256" key="6">
    <source>
        <dbReference type="SAM" id="MobiDB-lite"/>
    </source>
</evidence>
<evidence type="ECO:0000256" key="2">
    <source>
        <dbReference type="ARBA" id="ARBA00022475"/>
    </source>
</evidence>
<feature type="transmembrane region" description="Helical" evidence="7">
    <location>
        <begin position="145"/>
        <end position="169"/>
    </location>
</feature>
<feature type="transmembrane region" description="Helical" evidence="7">
    <location>
        <begin position="62"/>
        <end position="81"/>
    </location>
</feature>
<gene>
    <name evidence="8" type="ORF">ACFFVI_02980</name>
</gene>